<keyword evidence="4" id="KW-1185">Reference proteome</keyword>
<reference evidence="2" key="1">
    <citation type="submission" date="2020-06" db="EMBL/GenBank/DDBJ databases">
        <title>Draft genome sequences of strains closely related to Aspergillus parafelis and Aspergillus hiratsukae.</title>
        <authorList>
            <person name="Dos Santos R.A.C."/>
            <person name="Rivero-Menendez O."/>
            <person name="Steenwyk J.L."/>
            <person name="Mead M.E."/>
            <person name="Goldman G.H."/>
            <person name="Alastruey-Izquierdo A."/>
            <person name="Rokas A."/>
        </authorList>
    </citation>
    <scope>NUCLEOTIDE SEQUENCE</scope>
    <source>
        <strain evidence="2">CNM-CM5793</strain>
        <strain evidence="3">CNM-CM6106</strain>
    </source>
</reference>
<dbReference type="OrthoDB" id="2156052at2759"/>
<dbReference type="Proteomes" id="UP000662466">
    <property type="component" value="Unassembled WGS sequence"/>
</dbReference>
<evidence type="ECO:0000256" key="1">
    <source>
        <dbReference type="SAM" id="MobiDB-lite"/>
    </source>
</evidence>
<dbReference type="EMBL" id="JACBAF010002279">
    <property type="protein sequence ID" value="KAF7159169.1"/>
    <property type="molecule type" value="Genomic_DNA"/>
</dbReference>
<evidence type="ECO:0000313" key="4">
    <source>
        <dbReference type="Proteomes" id="UP000630445"/>
    </source>
</evidence>
<sequence length="97" mass="10310">MLGEPPQGFQPQVPNEYHATGNEHGLQGRYAQHVGNVLGPVFEALNLNVRMADYQAGVHVDTAAGQQGIDTGMAEPHLVMIGASDGVIQVVGELKTY</sequence>
<organism evidence="2 4">
    <name type="scientific">Aspergillus hiratsukae</name>
    <dbReference type="NCBI Taxonomy" id="1194566"/>
    <lineage>
        <taxon>Eukaryota</taxon>
        <taxon>Fungi</taxon>
        <taxon>Dikarya</taxon>
        <taxon>Ascomycota</taxon>
        <taxon>Pezizomycotina</taxon>
        <taxon>Eurotiomycetes</taxon>
        <taxon>Eurotiomycetidae</taxon>
        <taxon>Eurotiales</taxon>
        <taxon>Aspergillaceae</taxon>
        <taxon>Aspergillus</taxon>
        <taxon>Aspergillus subgen. Fumigati</taxon>
    </lineage>
</organism>
<comment type="caution">
    <text evidence="2">The sequence shown here is derived from an EMBL/GenBank/DDBJ whole genome shotgun (WGS) entry which is preliminary data.</text>
</comment>
<dbReference type="EMBL" id="JACBAD010001798">
    <property type="protein sequence ID" value="KAF7133896.1"/>
    <property type="molecule type" value="Genomic_DNA"/>
</dbReference>
<accession>A0A8H6PG17</accession>
<gene>
    <name evidence="2" type="ORF">CNMCM5793_005362</name>
    <name evidence="3" type="ORF">CNMCM6106_006302</name>
</gene>
<dbReference type="AlphaFoldDB" id="A0A8H6PG17"/>
<evidence type="ECO:0000313" key="3">
    <source>
        <dbReference type="EMBL" id="KAF7159169.1"/>
    </source>
</evidence>
<dbReference type="Proteomes" id="UP000630445">
    <property type="component" value="Unassembled WGS sequence"/>
</dbReference>
<protein>
    <submittedName>
        <fullName evidence="2">Uncharacterized protein</fullName>
    </submittedName>
</protein>
<evidence type="ECO:0000313" key="2">
    <source>
        <dbReference type="EMBL" id="KAF7133896.1"/>
    </source>
</evidence>
<proteinExistence type="predicted"/>
<name>A0A8H6PG17_9EURO</name>
<feature type="region of interest" description="Disordered" evidence="1">
    <location>
        <begin position="1"/>
        <end position="23"/>
    </location>
</feature>